<feature type="transmembrane region" description="Helical" evidence="2">
    <location>
        <begin position="358"/>
        <end position="383"/>
    </location>
</feature>
<feature type="transmembrane region" description="Helical" evidence="2">
    <location>
        <begin position="395"/>
        <end position="420"/>
    </location>
</feature>
<feature type="transmembrane region" description="Helical" evidence="2">
    <location>
        <begin position="121"/>
        <end position="148"/>
    </location>
</feature>
<sequence length="670" mass="74078">MQSFLQVLRYIVFGLFIICNAIVTSVAVWNRSLGEAVGWTPQVDIYLIFVGCLGLTHVFTVIFIELAYRHGITGRVWFECLWVGLFWLLYLAGASAVTSIAPNRMCDLQIRILINDTCVSTHVLLAFTWIMTIILLSYFALLMTASLVHLKHDSRIFHCYVHKFPWADLRRALPSAPASPSIPSFLKKMPSIIAPRPQRPVPTALYSRPRGLGSEYEIESYATPVPDVHGPTAPSFPTPPIPVVHTSPDIHQPEELTPPSLYPQHVQSALTLGPRQLQPPRPQTQHRQLRLHHPPPEPPPLGNWPRRYPTSLPPARTRNTPALTIPAAAATVTRNDSFPPRPRPSGPRRRLVMQNPYLVVRFVTFALLVNLNLLILACAAWNVNATVSAGLPVSVTIIISILNSCALFFCVILGLADLIVPDANTARVAAECAWSAVLSVFHTGTAISVTVNGQAICRLTSNGDLCASASLLIPTAWLSSMILFSHFFTLFISAMVHVPRFPDVWKKDIYSIDWFSLRDGCKHGNISDSEIDSWARYVKDIEAAAPRADTSTKAPWARNIRRGIDAPFKSNPTSATTSPSTTLTSLPIAPLRVQSRTTAGSRFLEKFRESSRLSRSESLSQFATEVATPAEPFPSKVANHDLPIPLPRFSEWIRADTIKGINVHTIPTSP</sequence>
<keyword evidence="2" id="KW-0472">Membrane</keyword>
<proteinExistence type="predicted"/>
<protein>
    <submittedName>
        <fullName evidence="3">Uncharacterized protein</fullName>
    </submittedName>
</protein>
<evidence type="ECO:0000313" key="4">
    <source>
        <dbReference type="Proteomes" id="UP001063166"/>
    </source>
</evidence>
<dbReference type="EMBL" id="BRPK01000002">
    <property type="protein sequence ID" value="GLB35050.1"/>
    <property type="molecule type" value="Genomic_DNA"/>
</dbReference>
<dbReference type="AlphaFoldDB" id="A0A9P3UKZ4"/>
<feature type="transmembrane region" description="Helical" evidence="2">
    <location>
        <begin position="45"/>
        <end position="68"/>
    </location>
</feature>
<name>A0A9P3UKZ4_LYOSH</name>
<feature type="transmembrane region" description="Helical" evidence="2">
    <location>
        <begin position="80"/>
        <end position="101"/>
    </location>
</feature>
<dbReference type="OrthoDB" id="3188789at2759"/>
<feature type="region of interest" description="Disordered" evidence="1">
    <location>
        <begin position="274"/>
        <end position="319"/>
    </location>
</feature>
<keyword evidence="2" id="KW-1133">Transmembrane helix</keyword>
<keyword evidence="4" id="KW-1185">Reference proteome</keyword>
<evidence type="ECO:0000256" key="1">
    <source>
        <dbReference type="SAM" id="MobiDB-lite"/>
    </source>
</evidence>
<keyword evidence="2" id="KW-0812">Transmembrane</keyword>
<dbReference type="Proteomes" id="UP001063166">
    <property type="component" value="Unassembled WGS sequence"/>
</dbReference>
<feature type="transmembrane region" description="Helical" evidence="2">
    <location>
        <begin position="7"/>
        <end position="29"/>
    </location>
</feature>
<accession>A0A9P3UKZ4</accession>
<comment type="caution">
    <text evidence="3">The sequence shown here is derived from an EMBL/GenBank/DDBJ whole genome shotgun (WGS) entry which is preliminary data.</text>
</comment>
<feature type="transmembrane region" description="Helical" evidence="2">
    <location>
        <begin position="432"/>
        <end position="456"/>
    </location>
</feature>
<reference evidence="3" key="1">
    <citation type="submission" date="2022-07" db="EMBL/GenBank/DDBJ databases">
        <title>The genome of Lyophyllum shimeji provides insight into the initial evolution of ectomycorrhizal fungal genome.</title>
        <authorList>
            <person name="Kobayashi Y."/>
            <person name="Shibata T."/>
            <person name="Hirakawa H."/>
            <person name="Shigenobu S."/>
            <person name="Nishiyama T."/>
            <person name="Yamada A."/>
            <person name="Hasebe M."/>
            <person name="Kawaguchi M."/>
        </authorList>
    </citation>
    <scope>NUCLEOTIDE SEQUENCE</scope>
    <source>
        <strain evidence="3">AT787</strain>
    </source>
</reference>
<evidence type="ECO:0000313" key="3">
    <source>
        <dbReference type="EMBL" id="GLB35050.1"/>
    </source>
</evidence>
<evidence type="ECO:0000256" key="2">
    <source>
        <dbReference type="SAM" id="Phobius"/>
    </source>
</evidence>
<organism evidence="3 4">
    <name type="scientific">Lyophyllum shimeji</name>
    <name type="common">Hon-shimeji</name>
    <name type="synonym">Tricholoma shimeji</name>
    <dbReference type="NCBI Taxonomy" id="47721"/>
    <lineage>
        <taxon>Eukaryota</taxon>
        <taxon>Fungi</taxon>
        <taxon>Dikarya</taxon>
        <taxon>Basidiomycota</taxon>
        <taxon>Agaricomycotina</taxon>
        <taxon>Agaricomycetes</taxon>
        <taxon>Agaricomycetidae</taxon>
        <taxon>Agaricales</taxon>
        <taxon>Tricholomatineae</taxon>
        <taxon>Lyophyllaceae</taxon>
        <taxon>Lyophyllum</taxon>
    </lineage>
</organism>
<gene>
    <name evidence="3" type="ORF">LshimejAT787_0206150</name>
</gene>
<feature type="transmembrane region" description="Helical" evidence="2">
    <location>
        <begin position="476"/>
        <end position="498"/>
    </location>
</feature>
<feature type="region of interest" description="Disordered" evidence="1">
    <location>
        <begin position="227"/>
        <end position="261"/>
    </location>
</feature>